<feature type="domain" description="BPTI/Kunitz inhibitor" evidence="2">
    <location>
        <begin position="49"/>
        <end position="104"/>
    </location>
</feature>
<organism evidence="3">
    <name type="scientific">Dendroctonus ponderosae</name>
    <name type="common">Mountain pine beetle</name>
    <dbReference type="NCBI Taxonomy" id="77166"/>
    <lineage>
        <taxon>Eukaryota</taxon>
        <taxon>Metazoa</taxon>
        <taxon>Ecdysozoa</taxon>
        <taxon>Arthropoda</taxon>
        <taxon>Hexapoda</taxon>
        <taxon>Insecta</taxon>
        <taxon>Pterygota</taxon>
        <taxon>Neoptera</taxon>
        <taxon>Endopterygota</taxon>
        <taxon>Coleoptera</taxon>
        <taxon>Polyphaga</taxon>
        <taxon>Cucujiformia</taxon>
        <taxon>Curculionidae</taxon>
        <taxon>Scolytinae</taxon>
        <taxon>Dendroctonus</taxon>
    </lineage>
</organism>
<dbReference type="HOGENOM" id="CLU_2186596_0_0_1"/>
<dbReference type="SMART" id="SM00131">
    <property type="entry name" value="KU"/>
    <property type="match status" value="1"/>
</dbReference>
<feature type="non-terminal residue" evidence="3">
    <location>
        <position position="1"/>
    </location>
</feature>
<gene>
    <name evidence="4" type="ORF">D910_03856</name>
    <name evidence="3" type="ORF">YQE_03576</name>
</gene>
<reference evidence="3 5" key="1">
    <citation type="journal article" date="2013" name="Genome Biol.">
        <title>Draft genome of the mountain pine beetle, Dendroctonus ponderosae Hopkins, a major forest pest.</title>
        <authorList>
            <person name="Keeling C.I."/>
            <person name="Yuen M.M."/>
            <person name="Liao N.Y."/>
            <person name="Docking T.R."/>
            <person name="Chan S.K."/>
            <person name="Taylor G.A."/>
            <person name="Palmquist D.L."/>
            <person name="Jackman S.D."/>
            <person name="Nguyen A."/>
            <person name="Li M."/>
            <person name="Henderson H."/>
            <person name="Janes J.K."/>
            <person name="Zhao Y."/>
            <person name="Pandoh P."/>
            <person name="Moore R."/>
            <person name="Sperling F.A."/>
            <person name="Huber D.P."/>
            <person name="Birol I."/>
            <person name="Jones S.J."/>
            <person name="Bohlmann J."/>
        </authorList>
    </citation>
    <scope>NUCLEOTIDE SEQUENCE</scope>
</reference>
<feature type="signal peptide" evidence="1">
    <location>
        <begin position="1"/>
        <end position="19"/>
    </location>
</feature>
<dbReference type="GO" id="GO:0004867">
    <property type="term" value="F:serine-type endopeptidase inhibitor activity"/>
    <property type="evidence" value="ECO:0007669"/>
    <property type="project" value="InterPro"/>
</dbReference>
<dbReference type="Gene3D" id="4.10.410.10">
    <property type="entry name" value="Pancreatic trypsin inhibitor Kunitz domain"/>
    <property type="match status" value="1"/>
</dbReference>
<dbReference type="PROSITE" id="PS50279">
    <property type="entry name" value="BPTI_KUNITZ_2"/>
    <property type="match status" value="1"/>
</dbReference>
<protein>
    <recommendedName>
        <fullName evidence="2">BPTI/Kunitz inhibitor domain-containing protein</fullName>
    </recommendedName>
</protein>
<dbReference type="InterPro" id="IPR002223">
    <property type="entry name" value="Kunitz_BPTI"/>
</dbReference>
<evidence type="ECO:0000259" key="2">
    <source>
        <dbReference type="PROSITE" id="PS50279"/>
    </source>
</evidence>
<dbReference type="Pfam" id="PF00014">
    <property type="entry name" value="Kunitz_BPTI"/>
    <property type="match status" value="1"/>
</dbReference>
<feature type="chain" id="PRO_5009708184" description="BPTI/Kunitz inhibitor domain-containing protein" evidence="1">
    <location>
        <begin position="20"/>
        <end position="109"/>
    </location>
</feature>
<evidence type="ECO:0000256" key="1">
    <source>
        <dbReference type="SAM" id="SignalP"/>
    </source>
</evidence>
<dbReference type="InterPro" id="IPR036880">
    <property type="entry name" value="Kunitz_BPTI_sf"/>
</dbReference>
<dbReference type="SUPFAM" id="SSF57362">
    <property type="entry name" value="BPTI-like"/>
    <property type="match status" value="1"/>
</dbReference>
<accession>N6UMN9</accession>
<dbReference type="AlphaFoldDB" id="N6UMN9"/>
<evidence type="ECO:0000313" key="5">
    <source>
        <dbReference type="Proteomes" id="UP000030742"/>
    </source>
</evidence>
<evidence type="ECO:0000313" key="4">
    <source>
        <dbReference type="EMBL" id="ERL86449.1"/>
    </source>
</evidence>
<name>N6UMN9_DENPD</name>
<proteinExistence type="predicted"/>
<dbReference type="Proteomes" id="UP000030742">
    <property type="component" value="Unassembled WGS sequence"/>
</dbReference>
<dbReference type="EMBL" id="KB740615">
    <property type="protein sequence ID" value="ENN79982.1"/>
    <property type="molecule type" value="Genomic_DNA"/>
</dbReference>
<evidence type="ECO:0000313" key="3">
    <source>
        <dbReference type="EMBL" id="ENN79982.1"/>
    </source>
</evidence>
<dbReference type="EMBL" id="KB631815">
    <property type="protein sequence ID" value="ERL86449.1"/>
    <property type="molecule type" value="Genomic_DNA"/>
</dbReference>
<keyword evidence="1" id="KW-0732">Signal</keyword>
<sequence length="109" mass="12130">MNCVPIVLVLIVALASGQAKVIEKREVSEVSRRIHGSYGEFRDFTAADCSQPHENKWVKCASSGNPAFVYHWNNQLKGCERAIFKGCAPTRNNFVTEKDCNKQAKPVCS</sequence>